<gene>
    <name evidence="2" type="ORF">PILCRDRAFT_829348</name>
</gene>
<feature type="signal peptide" evidence="1">
    <location>
        <begin position="1"/>
        <end position="15"/>
    </location>
</feature>
<keyword evidence="3" id="KW-1185">Reference proteome</keyword>
<feature type="chain" id="PRO_5012090869" evidence="1">
    <location>
        <begin position="16"/>
        <end position="55"/>
    </location>
</feature>
<organism evidence="2 3">
    <name type="scientific">Piloderma croceum (strain F 1598)</name>
    <dbReference type="NCBI Taxonomy" id="765440"/>
    <lineage>
        <taxon>Eukaryota</taxon>
        <taxon>Fungi</taxon>
        <taxon>Dikarya</taxon>
        <taxon>Basidiomycota</taxon>
        <taxon>Agaricomycotina</taxon>
        <taxon>Agaricomycetes</taxon>
        <taxon>Agaricomycetidae</taxon>
        <taxon>Atheliales</taxon>
        <taxon>Atheliaceae</taxon>
        <taxon>Piloderma</taxon>
    </lineage>
</organism>
<dbReference type="InParanoid" id="A0A0C3B783"/>
<reference evidence="2 3" key="1">
    <citation type="submission" date="2014-04" db="EMBL/GenBank/DDBJ databases">
        <authorList>
            <consortium name="DOE Joint Genome Institute"/>
            <person name="Kuo A."/>
            <person name="Tarkka M."/>
            <person name="Buscot F."/>
            <person name="Kohler A."/>
            <person name="Nagy L.G."/>
            <person name="Floudas D."/>
            <person name="Copeland A."/>
            <person name="Barry K.W."/>
            <person name="Cichocki N."/>
            <person name="Veneault-Fourrey C."/>
            <person name="LaButti K."/>
            <person name="Lindquist E.A."/>
            <person name="Lipzen A."/>
            <person name="Lundell T."/>
            <person name="Morin E."/>
            <person name="Murat C."/>
            <person name="Sun H."/>
            <person name="Tunlid A."/>
            <person name="Henrissat B."/>
            <person name="Grigoriev I.V."/>
            <person name="Hibbett D.S."/>
            <person name="Martin F."/>
            <person name="Nordberg H.P."/>
            <person name="Cantor M.N."/>
            <person name="Hua S.X."/>
        </authorList>
    </citation>
    <scope>NUCLEOTIDE SEQUENCE [LARGE SCALE GENOMIC DNA]</scope>
    <source>
        <strain evidence="2 3">F 1598</strain>
    </source>
</reference>
<reference evidence="3" key="2">
    <citation type="submission" date="2015-01" db="EMBL/GenBank/DDBJ databases">
        <title>Evolutionary Origins and Diversification of the Mycorrhizal Mutualists.</title>
        <authorList>
            <consortium name="DOE Joint Genome Institute"/>
            <consortium name="Mycorrhizal Genomics Consortium"/>
            <person name="Kohler A."/>
            <person name="Kuo A."/>
            <person name="Nagy L.G."/>
            <person name="Floudas D."/>
            <person name="Copeland A."/>
            <person name="Barry K.W."/>
            <person name="Cichocki N."/>
            <person name="Veneault-Fourrey C."/>
            <person name="LaButti K."/>
            <person name="Lindquist E.A."/>
            <person name="Lipzen A."/>
            <person name="Lundell T."/>
            <person name="Morin E."/>
            <person name="Murat C."/>
            <person name="Riley R."/>
            <person name="Ohm R."/>
            <person name="Sun H."/>
            <person name="Tunlid A."/>
            <person name="Henrissat B."/>
            <person name="Grigoriev I.V."/>
            <person name="Hibbett D.S."/>
            <person name="Martin F."/>
        </authorList>
    </citation>
    <scope>NUCLEOTIDE SEQUENCE [LARGE SCALE GENOMIC DNA]</scope>
    <source>
        <strain evidence="3">F 1598</strain>
    </source>
</reference>
<accession>A0A0C3B783</accession>
<evidence type="ECO:0000313" key="3">
    <source>
        <dbReference type="Proteomes" id="UP000054166"/>
    </source>
</evidence>
<keyword evidence="1" id="KW-0732">Signal</keyword>
<sequence>MLLVWVLFGVGGDVGVLFREHADNVGSNFVVDYRLVVFAYDVDTAFEDIVLFEFV</sequence>
<dbReference type="Proteomes" id="UP000054166">
    <property type="component" value="Unassembled WGS sequence"/>
</dbReference>
<dbReference type="EMBL" id="KN833091">
    <property type="protein sequence ID" value="KIM73167.1"/>
    <property type="molecule type" value="Genomic_DNA"/>
</dbReference>
<protein>
    <submittedName>
        <fullName evidence="2">Uncharacterized protein</fullName>
    </submittedName>
</protein>
<proteinExistence type="predicted"/>
<evidence type="ECO:0000313" key="2">
    <source>
        <dbReference type="EMBL" id="KIM73167.1"/>
    </source>
</evidence>
<dbReference type="AlphaFoldDB" id="A0A0C3B783"/>
<evidence type="ECO:0000256" key="1">
    <source>
        <dbReference type="SAM" id="SignalP"/>
    </source>
</evidence>
<dbReference type="HOGENOM" id="CLU_3033228_0_0_1"/>
<name>A0A0C3B783_PILCF</name>